<keyword evidence="11" id="KW-1185">Reference proteome</keyword>
<evidence type="ECO:0000256" key="7">
    <source>
        <dbReference type="ARBA" id="ARBA00023157"/>
    </source>
</evidence>
<evidence type="ECO:0000256" key="8">
    <source>
        <dbReference type="ARBA" id="ARBA00023288"/>
    </source>
</evidence>
<dbReference type="PRINTS" id="PR01349">
    <property type="entry name" value="WNTPROTEIN"/>
</dbReference>
<evidence type="ECO:0000256" key="4">
    <source>
        <dbReference type="ARBA" id="ARBA00022525"/>
    </source>
</evidence>
<dbReference type="GO" id="GO:0005109">
    <property type="term" value="F:frizzled binding"/>
    <property type="evidence" value="ECO:0007669"/>
    <property type="project" value="TreeGrafter"/>
</dbReference>
<dbReference type="PROSITE" id="PS00246">
    <property type="entry name" value="WNT1"/>
    <property type="match status" value="1"/>
</dbReference>
<dbReference type="InterPro" id="IPR043158">
    <property type="entry name" value="Wnt_C"/>
</dbReference>
<keyword evidence="3 9" id="KW-0217">Developmental protein</keyword>
<dbReference type="EMBL" id="LIAE01006351">
    <property type="protein sequence ID" value="PAV90803.1"/>
    <property type="molecule type" value="Genomic_DNA"/>
</dbReference>
<protein>
    <recommendedName>
        <fullName evidence="9">Protein Wnt</fullName>
    </recommendedName>
</protein>
<dbReference type="PANTHER" id="PTHR12027">
    <property type="entry name" value="WNT RELATED"/>
    <property type="match status" value="1"/>
</dbReference>
<name>A0A2A2LXA8_9BILA</name>
<evidence type="ECO:0000256" key="3">
    <source>
        <dbReference type="ARBA" id="ARBA00022473"/>
    </source>
</evidence>
<keyword evidence="8" id="KW-0449">Lipoprotein</keyword>
<organism evidence="10 11">
    <name type="scientific">Diploscapter pachys</name>
    <dbReference type="NCBI Taxonomy" id="2018661"/>
    <lineage>
        <taxon>Eukaryota</taxon>
        <taxon>Metazoa</taxon>
        <taxon>Ecdysozoa</taxon>
        <taxon>Nematoda</taxon>
        <taxon>Chromadorea</taxon>
        <taxon>Rhabditida</taxon>
        <taxon>Rhabditina</taxon>
        <taxon>Rhabditomorpha</taxon>
        <taxon>Rhabditoidea</taxon>
        <taxon>Rhabditidae</taxon>
        <taxon>Diploscapter</taxon>
    </lineage>
</organism>
<evidence type="ECO:0000256" key="2">
    <source>
        <dbReference type="ARBA" id="ARBA00005683"/>
    </source>
</evidence>
<keyword evidence="4" id="KW-0964">Secreted</keyword>
<evidence type="ECO:0000256" key="1">
    <source>
        <dbReference type="ARBA" id="ARBA00004498"/>
    </source>
</evidence>
<evidence type="ECO:0000313" key="11">
    <source>
        <dbReference type="Proteomes" id="UP000218231"/>
    </source>
</evidence>
<evidence type="ECO:0000256" key="9">
    <source>
        <dbReference type="RuleBase" id="RU003500"/>
    </source>
</evidence>
<evidence type="ECO:0000313" key="10">
    <source>
        <dbReference type="EMBL" id="PAV90803.1"/>
    </source>
</evidence>
<comment type="function">
    <text evidence="9">Ligand for members of the frizzled family of seven transmembrane receptors.</text>
</comment>
<comment type="caution">
    <text evidence="10">The sequence shown here is derived from an EMBL/GenBank/DDBJ whole genome shotgun (WGS) entry which is preliminary data.</text>
</comment>
<dbReference type="GO" id="GO:0060070">
    <property type="term" value="P:canonical Wnt signaling pathway"/>
    <property type="evidence" value="ECO:0007669"/>
    <property type="project" value="TreeGrafter"/>
</dbReference>
<dbReference type="GO" id="GO:0005125">
    <property type="term" value="F:cytokine activity"/>
    <property type="evidence" value="ECO:0007669"/>
    <property type="project" value="TreeGrafter"/>
</dbReference>
<dbReference type="AlphaFoldDB" id="A0A2A2LXA8"/>
<dbReference type="GO" id="GO:0045165">
    <property type="term" value="P:cell fate commitment"/>
    <property type="evidence" value="ECO:0007669"/>
    <property type="project" value="TreeGrafter"/>
</dbReference>
<dbReference type="OrthoDB" id="5945655at2759"/>
<gene>
    <name evidence="10" type="ORF">WR25_06251</name>
</gene>
<evidence type="ECO:0000256" key="5">
    <source>
        <dbReference type="ARBA" id="ARBA00022530"/>
    </source>
</evidence>
<keyword evidence="5" id="KW-0272">Extracellular matrix</keyword>
<dbReference type="GO" id="GO:0000902">
    <property type="term" value="P:cell morphogenesis"/>
    <property type="evidence" value="ECO:0007669"/>
    <property type="project" value="UniProtKB-ARBA"/>
</dbReference>
<keyword evidence="6 9" id="KW-0879">Wnt signaling pathway</keyword>
<reference evidence="10 11" key="1">
    <citation type="journal article" date="2017" name="Curr. Biol.">
        <title>Genome architecture and evolution of a unichromosomal asexual nematode.</title>
        <authorList>
            <person name="Fradin H."/>
            <person name="Zegar C."/>
            <person name="Gutwein M."/>
            <person name="Lucas J."/>
            <person name="Kovtun M."/>
            <person name="Corcoran D."/>
            <person name="Baugh L.R."/>
            <person name="Kiontke K."/>
            <person name="Gunsalus K."/>
            <person name="Fitch D.H."/>
            <person name="Piano F."/>
        </authorList>
    </citation>
    <scope>NUCLEOTIDE SEQUENCE [LARGE SCALE GENOMIC DNA]</scope>
    <source>
        <strain evidence="10">PF1309</strain>
    </source>
</reference>
<dbReference type="PANTHER" id="PTHR12027:SF70">
    <property type="entry name" value="PROTEIN WNT-16"/>
    <property type="match status" value="1"/>
</dbReference>
<dbReference type="GO" id="GO:0005615">
    <property type="term" value="C:extracellular space"/>
    <property type="evidence" value="ECO:0007669"/>
    <property type="project" value="TreeGrafter"/>
</dbReference>
<keyword evidence="7" id="KW-1015">Disulfide bond</keyword>
<comment type="subcellular location">
    <subcellularLocation>
        <location evidence="1 9">Secreted</location>
        <location evidence="1 9">Extracellular space</location>
        <location evidence="1 9">Extracellular matrix</location>
    </subcellularLocation>
</comment>
<sequence length="413" mass="47713">MEILLLQFLGVFKYFDLEEFYLQLLEIWQSYEHLITSLEQIIGGADRFTRLCANAYKDSRLISKLYANSTQLQYPSSPKASEKLYFNVSNSFNLIDGIALLGMKLLKALMVRFKIFLDELFDRVSLNINIHRKIKKELPNKERWKNSATREAAYLAAISSASIVHSITKGCTTGNLTECGCDSKPNLQRYAIEEDILGGQRRQRANSEQFSWGGCSDNVPYGVKFSRKFLDEWEQEQFNKTKDVSHLVRKHNHFVGREAIAQNVRKQCRCHGVSGSCEFRTCWLQMPKFVEVAEMLKKRYEHFAVQVTKRAKKRLRRKDRAERGTPLRGNEMAYVQRSPSYCERNDTIGILGTSGRECKHGSYESDSCDLLCCGRGFNTRIETRTQQCHCKFVWCCEVKCEQCIEDVAVHTCK</sequence>
<dbReference type="InterPro" id="IPR005817">
    <property type="entry name" value="Wnt"/>
</dbReference>
<dbReference type="GO" id="GO:0030182">
    <property type="term" value="P:neuron differentiation"/>
    <property type="evidence" value="ECO:0007669"/>
    <property type="project" value="TreeGrafter"/>
</dbReference>
<dbReference type="Gene3D" id="3.30.2460.20">
    <property type="match status" value="1"/>
</dbReference>
<dbReference type="SMART" id="SM00097">
    <property type="entry name" value="WNT1"/>
    <property type="match status" value="1"/>
</dbReference>
<evidence type="ECO:0000256" key="6">
    <source>
        <dbReference type="ARBA" id="ARBA00022687"/>
    </source>
</evidence>
<dbReference type="Proteomes" id="UP000218231">
    <property type="component" value="Unassembled WGS sequence"/>
</dbReference>
<comment type="similarity">
    <text evidence="2 9">Belongs to the Wnt family.</text>
</comment>
<dbReference type="Pfam" id="PF00110">
    <property type="entry name" value="wnt"/>
    <property type="match status" value="1"/>
</dbReference>
<accession>A0A2A2LXA8</accession>
<dbReference type="InterPro" id="IPR018161">
    <property type="entry name" value="Wnt_CS"/>
</dbReference>
<dbReference type="STRING" id="2018661.A0A2A2LXA8"/>
<proteinExistence type="inferred from homology"/>
<dbReference type="FunFam" id="3.30.2460.20:FF:000001">
    <property type="entry name" value="Wnt homolog"/>
    <property type="match status" value="1"/>
</dbReference>